<reference evidence="2" key="1">
    <citation type="journal article" date="2009" name="Nature">
        <title>The Schistosoma japonicum genome reveals features of host-parasite interplay.</title>
        <authorList>
            <person name="Liu F."/>
            <person name="Zhou Y."/>
            <person name="Wang Z.Q."/>
            <person name="Lu G."/>
            <person name="Zheng H."/>
            <person name="Brindley P.J."/>
            <person name="McManus D.P."/>
            <person name="Blair D."/>
            <person name="Zhang Q.H."/>
            <person name="Zhong Y."/>
            <person name="Wang S."/>
            <person name="Han Z.G."/>
            <person name="Chen Z."/>
        </authorList>
    </citation>
    <scope>NUCLEOTIDE SEQUENCE</scope>
    <source>
        <strain evidence="2">Anhui</strain>
    </source>
</reference>
<evidence type="ECO:0000313" key="2">
    <source>
        <dbReference type="EMBL" id="CAX71396.1"/>
    </source>
</evidence>
<dbReference type="EMBL" id="FN315664">
    <property type="protein sequence ID" value="CAX71396.1"/>
    <property type="molecule type" value="mRNA"/>
</dbReference>
<evidence type="ECO:0000256" key="1">
    <source>
        <dbReference type="SAM" id="Phobius"/>
    </source>
</evidence>
<proteinExistence type="evidence at transcript level"/>
<accession>C1L9L8</accession>
<sequence length="43" mass="5110">MGLTRQMFFYIAQMIAMTVFSEFCSIVYAGNMDDVDPWGFYRR</sequence>
<name>C1L9L8_SCHJA</name>
<dbReference type="AlphaFoldDB" id="C1L9L8"/>
<reference evidence="2" key="2">
    <citation type="submission" date="2009-03" db="EMBL/GenBank/DDBJ databases">
        <authorList>
            <person name="Gang L."/>
        </authorList>
    </citation>
    <scope>NUCLEOTIDE SEQUENCE</scope>
    <source>
        <strain evidence="2">Anhui</strain>
    </source>
</reference>
<keyword evidence="1" id="KW-1133">Transmembrane helix</keyword>
<keyword evidence="1" id="KW-0812">Transmembrane</keyword>
<keyword evidence="1" id="KW-0472">Membrane</keyword>
<feature type="transmembrane region" description="Helical" evidence="1">
    <location>
        <begin position="7"/>
        <end position="29"/>
    </location>
</feature>
<protein>
    <submittedName>
        <fullName evidence="2">Hypotheticial protein</fullName>
    </submittedName>
</protein>
<organism evidence="2">
    <name type="scientific">Schistosoma japonicum</name>
    <name type="common">Blood fluke</name>
    <dbReference type="NCBI Taxonomy" id="6182"/>
    <lineage>
        <taxon>Eukaryota</taxon>
        <taxon>Metazoa</taxon>
        <taxon>Spiralia</taxon>
        <taxon>Lophotrochozoa</taxon>
        <taxon>Platyhelminthes</taxon>
        <taxon>Trematoda</taxon>
        <taxon>Digenea</taxon>
        <taxon>Strigeidida</taxon>
        <taxon>Schistosomatoidea</taxon>
        <taxon>Schistosomatidae</taxon>
        <taxon>Schistosoma</taxon>
    </lineage>
</organism>